<dbReference type="PANTHER" id="PTHR12040:SF0">
    <property type="entry name" value="HISTONE CHAPERONE ASF1"/>
    <property type="match status" value="1"/>
</dbReference>
<comment type="caution">
    <text evidence="7">The sequence shown here is derived from an EMBL/GenBank/DDBJ whole genome shotgun (WGS) entry which is preliminary data.</text>
</comment>
<evidence type="ECO:0000256" key="3">
    <source>
        <dbReference type="ARBA" id="ARBA00023015"/>
    </source>
</evidence>
<evidence type="ECO:0000256" key="1">
    <source>
        <dbReference type="ARBA" id="ARBA00004123"/>
    </source>
</evidence>
<sequence length="154" mass="17531">MSHIRLTQVLLHNNPSTFNTPFIFDISFECVSPIKEDLEWKVVYVGSADSEKNDQVLDSILLGPVSIGQNQFVFEVDPPDHNKIPKDDLLGVTVVFLFCAYKGEDFIRVGYYVSNEYVEQELKDNPPETPILSKIVRNVLDDKPVVTGFPIQWD</sequence>
<gene>
    <name evidence="7" type="ORF">CYY_004939</name>
</gene>
<comment type="subcellular location">
    <subcellularLocation>
        <location evidence="1">Nucleus</location>
    </subcellularLocation>
</comment>
<reference evidence="7" key="1">
    <citation type="submission" date="2020-01" db="EMBL/GenBank/DDBJ databases">
        <title>Development of genomics and gene disruption for Polysphondylium violaceum indicates a role for the polyketide synthase stlB in stalk morphogenesis.</title>
        <authorList>
            <person name="Narita B."/>
            <person name="Kawabe Y."/>
            <person name="Kin K."/>
            <person name="Saito T."/>
            <person name="Gibbs R."/>
            <person name="Kuspa A."/>
            <person name="Muzny D."/>
            <person name="Queller D."/>
            <person name="Richards S."/>
            <person name="Strassman J."/>
            <person name="Sucgang R."/>
            <person name="Worley K."/>
            <person name="Schaap P."/>
        </authorList>
    </citation>
    <scope>NUCLEOTIDE SEQUENCE</scope>
    <source>
        <strain evidence="7">QSvi11</strain>
    </source>
</reference>
<dbReference type="InterPro" id="IPR006818">
    <property type="entry name" value="ASF1-like"/>
</dbReference>
<keyword evidence="3" id="KW-0805">Transcription regulation</keyword>
<dbReference type="InterPro" id="IPR036747">
    <property type="entry name" value="ASF1-like_sf"/>
</dbReference>
<evidence type="ECO:0000313" key="8">
    <source>
        <dbReference type="Proteomes" id="UP000695562"/>
    </source>
</evidence>
<keyword evidence="4" id="KW-0804">Transcription</keyword>
<evidence type="ECO:0000256" key="2">
    <source>
        <dbReference type="ARBA" id="ARBA00006051"/>
    </source>
</evidence>
<name>A0A8J4PVN8_9MYCE</name>
<dbReference type="AlphaFoldDB" id="A0A8J4PVN8"/>
<keyword evidence="6" id="KW-0539">Nucleus</keyword>
<dbReference type="GO" id="GO:0005634">
    <property type="term" value="C:nucleus"/>
    <property type="evidence" value="ECO:0007669"/>
    <property type="project" value="UniProtKB-SubCell"/>
</dbReference>
<dbReference type="Proteomes" id="UP000695562">
    <property type="component" value="Unassembled WGS sequence"/>
</dbReference>
<evidence type="ECO:0000256" key="4">
    <source>
        <dbReference type="ARBA" id="ARBA00023163"/>
    </source>
</evidence>
<comment type="similarity">
    <text evidence="2">Belongs to the ASF1 family.</text>
</comment>
<evidence type="ECO:0000256" key="5">
    <source>
        <dbReference type="ARBA" id="ARBA00023186"/>
    </source>
</evidence>
<proteinExistence type="inferred from homology"/>
<dbReference type="SUPFAM" id="SSF101546">
    <property type="entry name" value="ASF1-like"/>
    <property type="match status" value="1"/>
</dbReference>
<dbReference type="GO" id="GO:0000785">
    <property type="term" value="C:chromatin"/>
    <property type="evidence" value="ECO:0007669"/>
    <property type="project" value="TreeGrafter"/>
</dbReference>
<protein>
    <submittedName>
        <fullName evidence="7">Uncharacterized protein</fullName>
    </submittedName>
</protein>
<evidence type="ECO:0000256" key="6">
    <source>
        <dbReference type="ARBA" id="ARBA00023242"/>
    </source>
</evidence>
<accession>A0A8J4PVN8</accession>
<dbReference type="Gene3D" id="2.60.40.1490">
    <property type="entry name" value="Histone chaperone ASF1-like"/>
    <property type="match status" value="1"/>
</dbReference>
<dbReference type="Pfam" id="PF04729">
    <property type="entry name" value="ASF1_hist_chap"/>
    <property type="match status" value="1"/>
</dbReference>
<dbReference type="GO" id="GO:0006335">
    <property type="term" value="P:DNA replication-dependent chromatin assembly"/>
    <property type="evidence" value="ECO:0007669"/>
    <property type="project" value="TreeGrafter"/>
</dbReference>
<keyword evidence="8" id="KW-1185">Reference proteome</keyword>
<organism evidence="7 8">
    <name type="scientific">Polysphondylium violaceum</name>
    <dbReference type="NCBI Taxonomy" id="133409"/>
    <lineage>
        <taxon>Eukaryota</taxon>
        <taxon>Amoebozoa</taxon>
        <taxon>Evosea</taxon>
        <taxon>Eumycetozoa</taxon>
        <taxon>Dictyostelia</taxon>
        <taxon>Dictyosteliales</taxon>
        <taxon>Dictyosteliaceae</taxon>
        <taxon>Polysphondylium</taxon>
    </lineage>
</organism>
<dbReference type="PANTHER" id="PTHR12040">
    <property type="entry name" value="ANTI-SILENCING PROTEIN 1"/>
    <property type="match status" value="1"/>
</dbReference>
<evidence type="ECO:0000313" key="7">
    <source>
        <dbReference type="EMBL" id="KAF2073737.1"/>
    </source>
</evidence>
<keyword evidence="5" id="KW-0143">Chaperone</keyword>
<dbReference type="EMBL" id="AJWJ01000185">
    <property type="protein sequence ID" value="KAF2073737.1"/>
    <property type="molecule type" value="Genomic_DNA"/>
</dbReference>
<dbReference type="OrthoDB" id="29755at2759"/>
<dbReference type="GO" id="GO:0042393">
    <property type="term" value="F:histone binding"/>
    <property type="evidence" value="ECO:0007669"/>
    <property type="project" value="TreeGrafter"/>
</dbReference>